<organism evidence="1 2">
    <name type="scientific">Coemansia aciculifera</name>
    <dbReference type="NCBI Taxonomy" id="417176"/>
    <lineage>
        <taxon>Eukaryota</taxon>
        <taxon>Fungi</taxon>
        <taxon>Fungi incertae sedis</taxon>
        <taxon>Zoopagomycota</taxon>
        <taxon>Kickxellomycotina</taxon>
        <taxon>Kickxellomycetes</taxon>
        <taxon>Kickxellales</taxon>
        <taxon>Kickxellaceae</taxon>
        <taxon>Coemansia</taxon>
    </lineage>
</organism>
<sequence>MARRVTNFDQEFFAKDSGFQSVHARTLPGRTMEYQSWFDSSFQYRRLPLAYNTYTGQPVVASKPSGGSSGRPYYPSIFNDSFFKPPPPAEAKPAAKPAEAKPAEAKPAAKPAEPKPAAAAAKPTEAKPVVAAKPAETKQPDTVVVPIPAVIKDHSDRREITVTSDLFKETKPSVQLRGRELRIHAAKVVTGSSASGAVTSGSDFEYKVLVPEDTFNLAKISAKRDGSVLVIVVPKK</sequence>
<reference evidence="1" key="1">
    <citation type="submission" date="2022-07" db="EMBL/GenBank/DDBJ databases">
        <title>Phylogenomic reconstructions and comparative analyses of Kickxellomycotina fungi.</title>
        <authorList>
            <person name="Reynolds N.K."/>
            <person name="Stajich J.E."/>
            <person name="Barry K."/>
            <person name="Grigoriev I.V."/>
            <person name="Crous P."/>
            <person name="Smith M.E."/>
        </authorList>
    </citation>
    <scope>NUCLEOTIDE SEQUENCE</scope>
    <source>
        <strain evidence="1">CBS 190363</strain>
    </source>
</reference>
<evidence type="ECO:0000313" key="1">
    <source>
        <dbReference type="EMBL" id="KAJ2889973.1"/>
    </source>
</evidence>
<dbReference type="Proteomes" id="UP001139981">
    <property type="component" value="Unassembled WGS sequence"/>
</dbReference>
<dbReference type="EMBL" id="JANBVB010001569">
    <property type="protein sequence ID" value="KAJ2889973.1"/>
    <property type="molecule type" value="Genomic_DNA"/>
</dbReference>
<keyword evidence="2" id="KW-1185">Reference proteome</keyword>
<accession>A0ACC1LY03</accession>
<gene>
    <name evidence="1" type="ORF">IWW38_004390</name>
</gene>
<evidence type="ECO:0000313" key="2">
    <source>
        <dbReference type="Proteomes" id="UP001139981"/>
    </source>
</evidence>
<protein>
    <submittedName>
        <fullName evidence="1">Uncharacterized protein</fullName>
    </submittedName>
</protein>
<name>A0ACC1LY03_9FUNG</name>
<proteinExistence type="predicted"/>
<comment type="caution">
    <text evidence="1">The sequence shown here is derived from an EMBL/GenBank/DDBJ whole genome shotgun (WGS) entry which is preliminary data.</text>
</comment>